<keyword evidence="2" id="KW-1185">Reference proteome</keyword>
<evidence type="ECO:0000313" key="1">
    <source>
        <dbReference type="EMBL" id="KHJ79303.1"/>
    </source>
</evidence>
<dbReference type="EMBL" id="KN605737">
    <property type="protein sequence ID" value="KHJ79303.1"/>
    <property type="molecule type" value="Genomic_DNA"/>
</dbReference>
<dbReference type="Proteomes" id="UP000053660">
    <property type="component" value="Unassembled WGS sequence"/>
</dbReference>
<organism evidence="1 2">
    <name type="scientific">Oesophagostomum dentatum</name>
    <name type="common">Nodular worm</name>
    <dbReference type="NCBI Taxonomy" id="61180"/>
    <lineage>
        <taxon>Eukaryota</taxon>
        <taxon>Metazoa</taxon>
        <taxon>Ecdysozoa</taxon>
        <taxon>Nematoda</taxon>
        <taxon>Chromadorea</taxon>
        <taxon>Rhabditida</taxon>
        <taxon>Rhabditina</taxon>
        <taxon>Rhabditomorpha</taxon>
        <taxon>Strongyloidea</taxon>
        <taxon>Strongylidae</taxon>
        <taxon>Oesophagostomum</taxon>
    </lineage>
</organism>
<proteinExistence type="predicted"/>
<gene>
    <name evidence="1" type="ORF">OESDEN_21054</name>
</gene>
<dbReference type="AlphaFoldDB" id="A0A0B1S1S2"/>
<sequence length="123" mass="14197">MALQVSNIWGKPLYEPYYKKLNYASFAEEETTPDDPRAEIQAMMEKLNPEDKIDAMILKLQAVIHDTILQEELGPEGFIEYMTLLADVAAYATENLGPSRKIPPAVEEEWDNRLEAIKRKWVR</sequence>
<evidence type="ECO:0000313" key="2">
    <source>
        <dbReference type="Proteomes" id="UP000053660"/>
    </source>
</evidence>
<reference evidence="1 2" key="1">
    <citation type="submission" date="2014-03" db="EMBL/GenBank/DDBJ databases">
        <title>Draft genome of the hookworm Oesophagostomum dentatum.</title>
        <authorList>
            <person name="Mitreva M."/>
        </authorList>
    </citation>
    <scope>NUCLEOTIDE SEQUENCE [LARGE SCALE GENOMIC DNA]</scope>
    <source>
        <strain evidence="1 2">OD-Hann</strain>
    </source>
</reference>
<name>A0A0B1S1S2_OESDE</name>
<protein>
    <submittedName>
        <fullName evidence="1">Uncharacterized protein</fullName>
    </submittedName>
</protein>
<accession>A0A0B1S1S2</accession>